<dbReference type="PANTHER" id="PTHR33091:SF94">
    <property type="entry name" value="PROTEASE INHIBITOR PROTEIN"/>
    <property type="match status" value="1"/>
</dbReference>
<name>A0ABD3JFE6_EUCGL</name>
<gene>
    <name evidence="5" type="ORF">ACJRO7_029835</name>
</gene>
<evidence type="ECO:0000256" key="4">
    <source>
        <dbReference type="SAM" id="SignalP"/>
    </source>
</evidence>
<dbReference type="AlphaFoldDB" id="A0ABD3JFE6"/>
<evidence type="ECO:0000313" key="5">
    <source>
        <dbReference type="EMBL" id="KAL3724731.1"/>
    </source>
</evidence>
<keyword evidence="2" id="KW-0646">Protease inhibitor</keyword>
<feature type="chain" id="PRO_5044801088" evidence="4">
    <location>
        <begin position="22"/>
        <end position="82"/>
    </location>
</feature>
<comment type="similarity">
    <text evidence="1">Belongs to the protease inhibitor I13 (potato type I serine protease inhibitor) family.</text>
</comment>
<feature type="signal peptide" evidence="4">
    <location>
        <begin position="1"/>
        <end position="21"/>
    </location>
</feature>
<evidence type="ECO:0000256" key="2">
    <source>
        <dbReference type="ARBA" id="ARBA00022690"/>
    </source>
</evidence>
<dbReference type="InterPro" id="IPR036354">
    <property type="entry name" value="Prot_inh_pot1_sf"/>
</dbReference>
<keyword evidence="3" id="KW-0722">Serine protease inhibitor</keyword>
<proteinExistence type="inferred from homology"/>
<keyword evidence="4" id="KW-0732">Signal</keyword>
<organism evidence="5 6">
    <name type="scientific">Eucalyptus globulus</name>
    <name type="common">Tasmanian blue gum</name>
    <dbReference type="NCBI Taxonomy" id="34317"/>
    <lineage>
        <taxon>Eukaryota</taxon>
        <taxon>Viridiplantae</taxon>
        <taxon>Streptophyta</taxon>
        <taxon>Embryophyta</taxon>
        <taxon>Tracheophyta</taxon>
        <taxon>Spermatophyta</taxon>
        <taxon>Magnoliopsida</taxon>
        <taxon>eudicotyledons</taxon>
        <taxon>Gunneridae</taxon>
        <taxon>Pentapetalae</taxon>
        <taxon>rosids</taxon>
        <taxon>malvids</taxon>
        <taxon>Myrtales</taxon>
        <taxon>Myrtaceae</taxon>
        <taxon>Myrtoideae</taxon>
        <taxon>Eucalypteae</taxon>
        <taxon>Eucalyptus</taxon>
    </lineage>
</organism>
<dbReference type="SUPFAM" id="SSF54654">
    <property type="entry name" value="CI-2 family of serine protease inhibitors"/>
    <property type="match status" value="1"/>
</dbReference>
<evidence type="ECO:0000256" key="3">
    <source>
        <dbReference type="ARBA" id="ARBA00022900"/>
    </source>
</evidence>
<evidence type="ECO:0000313" key="6">
    <source>
        <dbReference type="Proteomes" id="UP001634007"/>
    </source>
</evidence>
<dbReference type="PROSITE" id="PS00285">
    <property type="entry name" value="POTATO_INHIBITOR"/>
    <property type="match status" value="1"/>
</dbReference>
<protein>
    <submittedName>
        <fullName evidence="5">Uncharacterized protein</fullName>
    </submittedName>
</protein>
<reference evidence="5 6" key="1">
    <citation type="submission" date="2024-11" db="EMBL/GenBank/DDBJ databases">
        <title>Chromosome-level genome assembly of Eucalyptus globulus Labill. provides insights into its genome evolution.</title>
        <authorList>
            <person name="Li X."/>
        </authorList>
    </citation>
    <scope>NUCLEOTIDE SEQUENCE [LARGE SCALE GENOMIC DNA]</scope>
    <source>
        <strain evidence="5">CL2024</strain>
        <tissue evidence="5">Fresh tender leaves</tissue>
    </source>
</reference>
<keyword evidence="6" id="KW-1185">Reference proteome</keyword>
<accession>A0ABD3JFE6</accession>
<comment type="caution">
    <text evidence="5">The sequence shown here is derived from an EMBL/GenBank/DDBJ whole genome shotgun (WGS) entry which is preliminary data.</text>
</comment>
<dbReference type="EMBL" id="JBJKBG010000008">
    <property type="protein sequence ID" value="KAL3724731.1"/>
    <property type="molecule type" value="Genomic_DNA"/>
</dbReference>
<evidence type="ECO:0000256" key="1">
    <source>
        <dbReference type="ARBA" id="ARBA00008210"/>
    </source>
</evidence>
<dbReference type="PANTHER" id="PTHR33091">
    <property type="entry name" value="PROTEIN, PUTATIVE, EXPRESSED-RELATED"/>
    <property type="match status" value="1"/>
</dbReference>
<sequence length="82" mass="9030">MREFRCSFLCLLLCLVRLGKSKWPELVGVEGHVAAATVDAENPNVKAVIVPGGSLVPDDFVCTRVWIWVNKTGYVFQVPIIG</sequence>
<dbReference type="GO" id="GO:0004867">
    <property type="term" value="F:serine-type endopeptidase inhibitor activity"/>
    <property type="evidence" value="ECO:0007669"/>
    <property type="project" value="UniProtKB-KW"/>
</dbReference>
<dbReference type="Gene3D" id="3.30.10.10">
    <property type="entry name" value="Trypsin Inhibitor V, subunit A"/>
    <property type="match status" value="1"/>
</dbReference>
<dbReference type="Pfam" id="PF00280">
    <property type="entry name" value="potato_inhibit"/>
    <property type="match status" value="1"/>
</dbReference>
<dbReference type="InterPro" id="IPR000864">
    <property type="entry name" value="Prot_inh_pot1"/>
</dbReference>
<dbReference type="Proteomes" id="UP001634007">
    <property type="component" value="Unassembled WGS sequence"/>
</dbReference>